<evidence type="ECO:0000313" key="1">
    <source>
        <dbReference type="EMBL" id="KAK3895076.1"/>
    </source>
</evidence>
<keyword evidence="2" id="KW-1185">Reference proteome</keyword>
<proteinExistence type="predicted"/>
<organism evidence="1 2">
    <name type="scientific">Petrolisthes cinctipes</name>
    <name type="common">Flat porcelain crab</name>
    <dbReference type="NCBI Taxonomy" id="88211"/>
    <lineage>
        <taxon>Eukaryota</taxon>
        <taxon>Metazoa</taxon>
        <taxon>Ecdysozoa</taxon>
        <taxon>Arthropoda</taxon>
        <taxon>Crustacea</taxon>
        <taxon>Multicrustacea</taxon>
        <taxon>Malacostraca</taxon>
        <taxon>Eumalacostraca</taxon>
        <taxon>Eucarida</taxon>
        <taxon>Decapoda</taxon>
        <taxon>Pleocyemata</taxon>
        <taxon>Anomura</taxon>
        <taxon>Galatheoidea</taxon>
        <taxon>Porcellanidae</taxon>
        <taxon>Petrolisthes</taxon>
    </lineage>
</organism>
<dbReference type="EMBL" id="JAWQEG010000068">
    <property type="protein sequence ID" value="KAK3895076.1"/>
    <property type="molecule type" value="Genomic_DNA"/>
</dbReference>
<comment type="caution">
    <text evidence="1">The sequence shown here is derived from an EMBL/GenBank/DDBJ whole genome shotgun (WGS) entry which is preliminary data.</text>
</comment>
<evidence type="ECO:0008006" key="3">
    <source>
        <dbReference type="Google" id="ProtNLM"/>
    </source>
</evidence>
<dbReference type="SUPFAM" id="SSF48726">
    <property type="entry name" value="Immunoglobulin"/>
    <property type="match status" value="1"/>
</dbReference>
<name>A0AAE1GNF2_PETCI</name>
<dbReference type="Proteomes" id="UP001286313">
    <property type="component" value="Unassembled WGS sequence"/>
</dbReference>
<dbReference type="Gene3D" id="2.60.40.10">
    <property type="entry name" value="Immunoglobulins"/>
    <property type="match status" value="1"/>
</dbReference>
<accession>A0AAE1GNF2</accession>
<sequence>MFDQTRASSQSPPLDARIQQAADSGVYTCQVTNPGGRLYREVEVVVEVPLCLTLLPRTTEVTQGERFVVECEAVGVTVPSISWLLNAVELVRRLTEKDYSAGVEGYWYQYFKRVCSMKEMIIHQKWYKMLFLMHKKMPKVMHMKHNRVCSTIEMIIHQKWY</sequence>
<gene>
    <name evidence="1" type="ORF">Pcinc_001172</name>
</gene>
<dbReference type="InterPro" id="IPR013783">
    <property type="entry name" value="Ig-like_fold"/>
</dbReference>
<evidence type="ECO:0000313" key="2">
    <source>
        <dbReference type="Proteomes" id="UP001286313"/>
    </source>
</evidence>
<dbReference type="AlphaFoldDB" id="A0AAE1GNF2"/>
<protein>
    <recommendedName>
        <fullName evidence="3">Ig-like domain-containing protein</fullName>
    </recommendedName>
</protein>
<dbReference type="InterPro" id="IPR036179">
    <property type="entry name" value="Ig-like_dom_sf"/>
</dbReference>
<reference evidence="1" key="1">
    <citation type="submission" date="2023-10" db="EMBL/GenBank/DDBJ databases">
        <title>Genome assemblies of two species of porcelain crab, Petrolisthes cinctipes and Petrolisthes manimaculis (Anomura: Porcellanidae).</title>
        <authorList>
            <person name="Angst P."/>
        </authorList>
    </citation>
    <scope>NUCLEOTIDE SEQUENCE</scope>
    <source>
        <strain evidence="1">PB745_01</strain>
        <tissue evidence="1">Gill</tissue>
    </source>
</reference>